<evidence type="ECO:0000313" key="3">
    <source>
        <dbReference type="EMBL" id="HIU58119.1"/>
    </source>
</evidence>
<accession>A0A9D1MD93</accession>
<sequence length="426" mass="48160">MTGSTMQLIIDFVTDISFCIACPLFFSSVLSMRFGKLKCRILFPIIFMAFSPWMYFFELPQYAMFFTGIFLMLALVFVFSNDKPAKKILFTFIPYAANIITTMLYFFVRSLIMPDFEIVFGTAGWIYTIYCILGYSIPMYFIAKLLNRKKTDVSSLTVIYILSMFVVQMVILTFIMYVRSTDMSTLVYMSILMVYMIAVIALSLFIFRYSVRISREQARREMAANLYDQLSAQYAQLRSSYVGYRKLRHDLKDHIRVIDGLAARGNTSELSEYTRKLTADWDKLSSKTFCDVPAVDIVLAEKYSLASDSGINADFLVSGIAESGADPIYLCSIFSNLLNNAFEAACAFSSNEPYIKLRAAVKLGRLTITCVNSMLGTVTEKRDPDEHGYGLHIIKELAALLGGSFTYTHDGKAFTAVVSIPVKEAK</sequence>
<evidence type="ECO:0000256" key="1">
    <source>
        <dbReference type="SAM" id="Phobius"/>
    </source>
</evidence>
<dbReference type="AlphaFoldDB" id="A0A9D1MD93"/>
<reference evidence="3" key="2">
    <citation type="journal article" date="2021" name="PeerJ">
        <title>Extensive microbial diversity within the chicken gut microbiome revealed by metagenomics and culture.</title>
        <authorList>
            <person name="Gilroy R."/>
            <person name="Ravi A."/>
            <person name="Getino M."/>
            <person name="Pursley I."/>
            <person name="Horton D.L."/>
            <person name="Alikhan N.F."/>
            <person name="Baker D."/>
            <person name="Gharbi K."/>
            <person name="Hall N."/>
            <person name="Watson M."/>
            <person name="Adriaenssens E.M."/>
            <person name="Foster-Nyarko E."/>
            <person name="Jarju S."/>
            <person name="Secka A."/>
            <person name="Antonio M."/>
            <person name="Oren A."/>
            <person name="Chaudhuri R.R."/>
            <person name="La Ragione R."/>
            <person name="Hildebrand F."/>
            <person name="Pallen M.J."/>
        </authorList>
    </citation>
    <scope>NUCLEOTIDE SEQUENCE</scope>
    <source>
        <strain evidence="3">USAMLcec3-3695</strain>
    </source>
</reference>
<feature type="transmembrane region" description="Helical" evidence="1">
    <location>
        <begin position="62"/>
        <end position="80"/>
    </location>
</feature>
<organism evidence="3 4">
    <name type="scientific">Candidatus Ornithomonoglobus merdipullorum</name>
    <dbReference type="NCBI Taxonomy" id="2840895"/>
    <lineage>
        <taxon>Bacteria</taxon>
        <taxon>Bacillati</taxon>
        <taxon>Bacillota</taxon>
        <taxon>Clostridia</taxon>
        <taxon>Candidatus Ornithomonoglobus</taxon>
    </lineage>
</organism>
<keyword evidence="1" id="KW-0472">Membrane</keyword>
<proteinExistence type="predicted"/>
<feature type="transmembrane region" description="Helical" evidence="1">
    <location>
        <begin position="158"/>
        <end position="179"/>
    </location>
</feature>
<feature type="transmembrane region" description="Helical" evidence="1">
    <location>
        <begin position="185"/>
        <end position="207"/>
    </location>
</feature>
<keyword evidence="1" id="KW-0812">Transmembrane</keyword>
<evidence type="ECO:0000313" key="4">
    <source>
        <dbReference type="Proteomes" id="UP000824109"/>
    </source>
</evidence>
<gene>
    <name evidence="3" type="ORF">IAA61_09970</name>
</gene>
<dbReference type="PANTHER" id="PTHR40448:SF1">
    <property type="entry name" value="TWO-COMPONENT SENSOR HISTIDINE KINASE"/>
    <property type="match status" value="1"/>
</dbReference>
<dbReference type="SUPFAM" id="SSF55874">
    <property type="entry name" value="ATPase domain of HSP90 chaperone/DNA topoisomerase II/histidine kinase"/>
    <property type="match status" value="1"/>
</dbReference>
<dbReference type="InterPro" id="IPR032834">
    <property type="entry name" value="NatK-like_C"/>
</dbReference>
<dbReference type="Proteomes" id="UP000824109">
    <property type="component" value="Unassembled WGS sequence"/>
</dbReference>
<evidence type="ECO:0000259" key="2">
    <source>
        <dbReference type="Pfam" id="PF14501"/>
    </source>
</evidence>
<dbReference type="EMBL" id="DVNB01000101">
    <property type="protein sequence ID" value="HIU58119.1"/>
    <property type="molecule type" value="Genomic_DNA"/>
</dbReference>
<dbReference type="Pfam" id="PF14501">
    <property type="entry name" value="HATPase_c_5"/>
    <property type="match status" value="1"/>
</dbReference>
<comment type="caution">
    <text evidence="3">The sequence shown here is derived from an EMBL/GenBank/DDBJ whole genome shotgun (WGS) entry which is preliminary data.</text>
</comment>
<protein>
    <submittedName>
        <fullName evidence="3">GHKL domain-containing protein</fullName>
    </submittedName>
</protein>
<feature type="transmembrane region" description="Helical" evidence="1">
    <location>
        <begin position="124"/>
        <end position="146"/>
    </location>
</feature>
<feature type="transmembrane region" description="Helical" evidence="1">
    <location>
        <begin position="92"/>
        <end position="112"/>
    </location>
</feature>
<feature type="domain" description="Sensor histidine kinase NatK-like C-terminal" evidence="2">
    <location>
        <begin position="328"/>
        <end position="421"/>
    </location>
</feature>
<feature type="transmembrane region" description="Helical" evidence="1">
    <location>
        <begin position="39"/>
        <end position="56"/>
    </location>
</feature>
<dbReference type="PANTHER" id="PTHR40448">
    <property type="entry name" value="TWO-COMPONENT SENSOR HISTIDINE KINASE"/>
    <property type="match status" value="1"/>
</dbReference>
<keyword evidence="1" id="KW-1133">Transmembrane helix</keyword>
<dbReference type="GO" id="GO:0042802">
    <property type="term" value="F:identical protein binding"/>
    <property type="evidence" value="ECO:0007669"/>
    <property type="project" value="TreeGrafter"/>
</dbReference>
<dbReference type="InterPro" id="IPR036890">
    <property type="entry name" value="HATPase_C_sf"/>
</dbReference>
<reference evidence="3" key="1">
    <citation type="submission" date="2020-10" db="EMBL/GenBank/DDBJ databases">
        <authorList>
            <person name="Gilroy R."/>
        </authorList>
    </citation>
    <scope>NUCLEOTIDE SEQUENCE</scope>
    <source>
        <strain evidence="3">USAMLcec3-3695</strain>
    </source>
</reference>
<dbReference type="CDD" id="cd16935">
    <property type="entry name" value="HATPase_AgrC-ComD-like"/>
    <property type="match status" value="1"/>
</dbReference>
<dbReference type="Gene3D" id="3.30.565.10">
    <property type="entry name" value="Histidine kinase-like ATPase, C-terminal domain"/>
    <property type="match status" value="1"/>
</dbReference>
<name>A0A9D1MD93_9FIRM</name>
<feature type="transmembrane region" description="Helical" evidence="1">
    <location>
        <begin position="6"/>
        <end position="27"/>
    </location>
</feature>